<comment type="caution">
    <text evidence="1">The sequence shown here is derived from an EMBL/GenBank/DDBJ whole genome shotgun (WGS) entry which is preliminary data.</text>
</comment>
<dbReference type="Proteomes" id="UP001150942">
    <property type="component" value="Unassembled WGS sequence"/>
</dbReference>
<sequence length="83" mass="9219">MVRCFEITEDLTMEFEGESCNILNADGVVEELGPRDGIVTREIYINSQTRSVIPQLLNPAAPVHLDMLKGSPSGEQSPQRYVL</sequence>
<keyword evidence="2" id="KW-1185">Reference proteome</keyword>
<protein>
    <submittedName>
        <fullName evidence="1">Uncharacterized protein</fullName>
    </submittedName>
</protein>
<gene>
    <name evidence="1" type="ORF">N7449_000283</name>
</gene>
<organism evidence="1 2">
    <name type="scientific">Penicillium cf. viridicatum</name>
    <dbReference type="NCBI Taxonomy" id="2972119"/>
    <lineage>
        <taxon>Eukaryota</taxon>
        <taxon>Fungi</taxon>
        <taxon>Dikarya</taxon>
        <taxon>Ascomycota</taxon>
        <taxon>Pezizomycotina</taxon>
        <taxon>Eurotiomycetes</taxon>
        <taxon>Eurotiomycetidae</taxon>
        <taxon>Eurotiales</taxon>
        <taxon>Aspergillaceae</taxon>
        <taxon>Penicillium</taxon>
    </lineage>
</organism>
<accession>A0A9W9N5F3</accession>
<dbReference type="EMBL" id="JAPQKQ010000001">
    <property type="protein sequence ID" value="KAJ5213114.1"/>
    <property type="molecule type" value="Genomic_DNA"/>
</dbReference>
<proteinExistence type="predicted"/>
<evidence type="ECO:0000313" key="1">
    <source>
        <dbReference type="EMBL" id="KAJ5213114.1"/>
    </source>
</evidence>
<name>A0A9W9N5F3_9EURO</name>
<reference evidence="1" key="2">
    <citation type="journal article" date="2023" name="IMA Fungus">
        <title>Comparative genomic study of the Penicillium genus elucidates a diverse pangenome and 15 lateral gene transfer events.</title>
        <authorList>
            <person name="Petersen C."/>
            <person name="Sorensen T."/>
            <person name="Nielsen M.R."/>
            <person name="Sondergaard T.E."/>
            <person name="Sorensen J.L."/>
            <person name="Fitzpatrick D.A."/>
            <person name="Frisvad J.C."/>
            <person name="Nielsen K.L."/>
        </authorList>
    </citation>
    <scope>NUCLEOTIDE SEQUENCE</scope>
    <source>
        <strain evidence="1">IBT 20477</strain>
    </source>
</reference>
<reference evidence="1" key="1">
    <citation type="submission" date="2022-11" db="EMBL/GenBank/DDBJ databases">
        <authorList>
            <person name="Petersen C."/>
        </authorList>
    </citation>
    <scope>NUCLEOTIDE SEQUENCE</scope>
    <source>
        <strain evidence="1">IBT 20477</strain>
    </source>
</reference>
<dbReference type="OrthoDB" id="4465702at2759"/>
<dbReference type="AlphaFoldDB" id="A0A9W9N5F3"/>
<evidence type="ECO:0000313" key="2">
    <source>
        <dbReference type="Proteomes" id="UP001150942"/>
    </source>
</evidence>